<dbReference type="AlphaFoldDB" id="A0A139BSN5"/>
<feature type="coiled-coil region" evidence="1">
    <location>
        <begin position="14"/>
        <end position="41"/>
    </location>
</feature>
<gene>
    <name evidence="2" type="ORF">AWT59_1875</name>
</gene>
<dbReference type="Proteomes" id="UP000070578">
    <property type="component" value="Unassembled WGS sequence"/>
</dbReference>
<dbReference type="EMBL" id="LSLI01000046">
    <property type="protein sequence ID" value="KXS32007.1"/>
    <property type="molecule type" value="Genomic_DNA"/>
</dbReference>
<organism evidence="2 3">
    <name type="scientific">Candidatus Gallionella acididurans</name>
    <dbReference type="NCBI Taxonomy" id="1796491"/>
    <lineage>
        <taxon>Bacteria</taxon>
        <taxon>Pseudomonadati</taxon>
        <taxon>Pseudomonadota</taxon>
        <taxon>Betaproteobacteria</taxon>
        <taxon>Nitrosomonadales</taxon>
        <taxon>Gallionellaceae</taxon>
        <taxon>Gallionella</taxon>
    </lineage>
</organism>
<evidence type="ECO:0000313" key="2">
    <source>
        <dbReference type="EMBL" id="KXS32007.1"/>
    </source>
</evidence>
<sequence>MENRLNTDALRIVQLEKLQELKAQEKNLRELQGELERINLKIKKRTLCPRKT</sequence>
<comment type="caution">
    <text evidence="2">The sequence shown here is derived from an EMBL/GenBank/DDBJ whole genome shotgun (WGS) entry which is preliminary data.</text>
</comment>
<evidence type="ECO:0000313" key="3">
    <source>
        <dbReference type="Proteomes" id="UP000070578"/>
    </source>
</evidence>
<evidence type="ECO:0000256" key="1">
    <source>
        <dbReference type="SAM" id="Coils"/>
    </source>
</evidence>
<proteinExistence type="predicted"/>
<accession>A0A139BSN5</accession>
<keyword evidence="1" id="KW-0175">Coiled coil</keyword>
<protein>
    <submittedName>
        <fullName evidence="2">Uncharacterized protein</fullName>
    </submittedName>
</protein>
<name>A0A139BSN5_9PROT</name>
<reference evidence="2 3" key="2">
    <citation type="submission" date="2016-03" db="EMBL/GenBank/DDBJ databases">
        <title>New uncultured bacterium of the family Gallionellaceae from acid mine drainage: description and reconstruction of genome based on metagenomic analysis of microbial community.</title>
        <authorList>
            <person name="Kadnikov V."/>
            <person name="Ivasenko D."/>
            <person name="Beletsky A."/>
            <person name="Mardanov A."/>
            <person name="Danilova E."/>
            <person name="Pimenov N."/>
            <person name="Karnachuk O."/>
            <person name="Ravin N."/>
        </authorList>
    </citation>
    <scope>NUCLEOTIDE SEQUENCE [LARGE SCALE GENOMIC DNA]</scope>
    <source>
        <strain evidence="2">ShG14-8</strain>
    </source>
</reference>
<reference evidence="2 3" key="1">
    <citation type="submission" date="2016-02" db="EMBL/GenBank/DDBJ databases">
        <authorList>
            <person name="Wen L."/>
            <person name="He K."/>
            <person name="Yang H."/>
        </authorList>
    </citation>
    <scope>NUCLEOTIDE SEQUENCE [LARGE SCALE GENOMIC DNA]</scope>
    <source>
        <strain evidence="2">ShG14-8</strain>
    </source>
</reference>